<dbReference type="GO" id="GO:0022857">
    <property type="term" value="F:transmembrane transporter activity"/>
    <property type="evidence" value="ECO:0007669"/>
    <property type="project" value="TreeGrafter"/>
</dbReference>
<name>A0A1G8YI21_9BACT</name>
<dbReference type="NCBIfam" id="NF038404">
    <property type="entry name" value="perm_prefix_2"/>
    <property type="match status" value="1"/>
</dbReference>
<feature type="domain" description="MacB-like periplasmic core" evidence="8">
    <location>
        <begin position="104"/>
        <end position="340"/>
    </location>
</feature>
<evidence type="ECO:0000256" key="4">
    <source>
        <dbReference type="ARBA" id="ARBA00022989"/>
    </source>
</evidence>
<evidence type="ECO:0000313" key="10">
    <source>
        <dbReference type="Proteomes" id="UP000198510"/>
    </source>
</evidence>
<dbReference type="OrthoDB" id="5933722at2"/>
<dbReference type="Proteomes" id="UP000198510">
    <property type="component" value="Unassembled WGS sequence"/>
</dbReference>
<dbReference type="RefSeq" id="WP_089678954.1">
    <property type="nucleotide sequence ID" value="NZ_FNFO01000001.1"/>
</dbReference>
<evidence type="ECO:0000259" key="7">
    <source>
        <dbReference type="Pfam" id="PF02687"/>
    </source>
</evidence>
<evidence type="ECO:0000259" key="8">
    <source>
        <dbReference type="Pfam" id="PF12704"/>
    </source>
</evidence>
<evidence type="ECO:0000256" key="6">
    <source>
        <dbReference type="SAM" id="Phobius"/>
    </source>
</evidence>
<evidence type="ECO:0000256" key="3">
    <source>
        <dbReference type="ARBA" id="ARBA00022692"/>
    </source>
</evidence>
<proteinExistence type="predicted"/>
<organism evidence="9 10">
    <name type="scientific">Catalinimonas alkaloidigena</name>
    <dbReference type="NCBI Taxonomy" id="1075417"/>
    <lineage>
        <taxon>Bacteria</taxon>
        <taxon>Pseudomonadati</taxon>
        <taxon>Bacteroidota</taxon>
        <taxon>Cytophagia</taxon>
        <taxon>Cytophagales</taxon>
        <taxon>Catalimonadaceae</taxon>
        <taxon>Catalinimonas</taxon>
    </lineage>
</organism>
<dbReference type="Pfam" id="PF12704">
    <property type="entry name" value="MacB_PCD"/>
    <property type="match status" value="1"/>
</dbReference>
<protein>
    <submittedName>
        <fullName evidence="9">Putative ABC transport system permease protein</fullName>
    </submittedName>
</protein>
<accession>A0A1G8YI21</accession>
<reference evidence="9 10" key="1">
    <citation type="submission" date="2016-10" db="EMBL/GenBank/DDBJ databases">
        <authorList>
            <person name="de Groot N.N."/>
        </authorList>
    </citation>
    <scope>NUCLEOTIDE SEQUENCE [LARGE SCALE GENOMIC DNA]</scope>
    <source>
        <strain evidence="9 10">DSM 25186</strain>
    </source>
</reference>
<feature type="transmembrane region" description="Helical" evidence="6">
    <location>
        <begin position="474"/>
        <end position="496"/>
    </location>
</feature>
<evidence type="ECO:0000256" key="5">
    <source>
        <dbReference type="ARBA" id="ARBA00023136"/>
    </source>
</evidence>
<keyword evidence="10" id="KW-1185">Reference proteome</keyword>
<dbReference type="InterPro" id="IPR050250">
    <property type="entry name" value="Macrolide_Exporter_MacB"/>
</dbReference>
<dbReference type="PANTHER" id="PTHR30572">
    <property type="entry name" value="MEMBRANE COMPONENT OF TRANSPORTER-RELATED"/>
    <property type="match status" value="1"/>
</dbReference>
<keyword evidence="3 6" id="KW-0812">Transmembrane</keyword>
<sequence>MKQPDFLPPRGADRLLERFCAPDLREEVLGDLHELYGTWEVRYGRRKARQRYWWHVLKFLRPSALKRRRPIPNQSSTSLPLMFDMIRNYLLVAFRHLQRRKGFTLLNVLGLALGLAAFLLILEYVAFEWSANRFHANRDRLYRVLLASPTNEPDFHIPPGVGPGLQENLSGIASSVRVAEGISGGVVTYTAPRSDAPPARTEAALKSFREERAAYVDGNFLEVFSFPLVAGQASLAAPNALALSASEATKYFGETNPIGQILTVHNQFGNTDYTVTGVFEDMPATSDLQLDMLFSLQTLYNPANRNGNDWAEPNNWDNGFLHTYLLLQPEANPATLEKEFVSFRERIRPQDEIRMVLQPFTQIHLAPSFDYALPTFGNLALVVFLLGVALLILLIAWVNYINLSTAQALRRAREVGIRKAIGAQRGQLVGQYLLETLLLTSGAAVLAFGAVQAGQGAFNAFTGQPLSLRVLNQGWFWAGTLLMIGSSTLMAGGYVAGVPVRFSRCGSCAVRSKVRWAVCCCAKGWSCFSSWFPAA</sequence>
<feature type="transmembrane region" description="Helical" evidence="6">
    <location>
        <begin position="379"/>
        <end position="401"/>
    </location>
</feature>
<dbReference type="AlphaFoldDB" id="A0A1G8YI21"/>
<comment type="subcellular location">
    <subcellularLocation>
        <location evidence="1">Cell membrane</location>
        <topology evidence="1">Multi-pass membrane protein</topology>
    </subcellularLocation>
</comment>
<evidence type="ECO:0000256" key="1">
    <source>
        <dbReference type="ARBA" id="ARBA00004651"/>
    </source>
</evidence>
<evidence type="ECO:0000256" key="2">
    <source>
        <dbReference type="ARBA" id="ARBA00022475"/>
    </source>
</evidence>
<dbReference type="GO" id="GO:0005886">
    <property type="term" value="C:plasma membrane"/>
    <property type="evidence" value="ECO:0007669"/>
    <property type="project" value="UniProtKB-SubCell"/>
</dbReference>
<dbReference type="PANTHER" id="PTHR30572:SF18">
    <property type="entry name" value="ABC-TYPE MACROLIDE FAMILY EXPORT SYSTEM PERMEASE COMPONENT 2"/>
    <property type="match status" value="1"/>
</dbReference>
<keyword evidence="5 6" id="KW-0472">Membrane</keyword>
<dbReference type="STRING" id="1075417.SAMN05421823_101672"/>
<dbReference type="InterPro" id="IPR003838">
    <property type="entry name" value="ABC3_permease_C"/>
</dbReference>
<feature type="domain" description="ABC3 transporter permease C-terminal" evidence="7">
    <location>
        <begin position="388"/>
        <end position="494"/>
    </location>
</feature>
<feature type="transmembrane region" description="Helical" evidence="6">
    <location>
        <begin position="432"/>
        <end position="454"/>
    </location>
</feature>
<keyword evidence="4 6" id="KW-1133">Transmembrane helix</keyword>
<dbReference type="InterPro" id="IPR047699">
    <property type="entry name" value="Permease_put_prefix"/>
</dbReference>
<dbReference type="Pfam" id="PF02687">
    <property type="entry name" value="FtsX"/>
    <property type="match status" value="1"/>
</dbReference>
<gene>
    <name evidence="9" type="ORF">SAMN05421823_101672</name>
</gene>
<dbReference type="InterPro" id="IPR025857">
    <property type="entry name" value="MacB_PCD"/>
</dbReference>
<evidence type="ECO:0000313" key="9">
    <source>
        <dbReference type="EMBL" id="SDK02084.1"/>
    </source>
</evidence>
<feature type="transmembrane region" description="Helical" evidence="6">
    <location>
        <begin position="105"/>
        <end position="127"/>
    </location>
</feature>
<dbReference type="EMBL" id="FNFO01000001">
    <property type="protein sequence ID" value="SDK02084.1"/>
    <property type="molecule type" value="Genomic_DNA"/>
</dbReference>
<keyword evidence="2" id="KW-1003">Cell membrane</keyword>